<keyword evidence="2" id="KW-0288">FMN</keyword>
<dbReference type="Proteomes" id="UP000737171">
    <property type="component" value="Unassembled WGS sequence"/>
</dbReference>
<evidence type="ECO:0000313" key="5">
    <source>
        <dbReference type="Proteomes" id="UP000737171"/>
    </source>
</evidence>
<dbReference type="RefSeq" id="WP_173132184.1">
    <property type="nucleotide sequence ID" value="NZ_JABRWJ010000011.1"/>
</dbReference>
<reference evidence="4 5" key="1">
    <citation type="submission" date="2020-05" db="EMBL/GenBank/DDBJ databases">
        <title>Aquincola sp. isolate from soil.</title>
        <authorList>
            <person name="Han J."/>
            <person name="Kim D.-U."/>
        </authorList>
    </citation>
    <scope>NUCLEOTIDE SEQUENCE [LARGE SCALE GENOMIC DNA]</scope>
    <source>
        <strain evidence="4 5">S2</strain>
    </source>
</reference>
<gene>
    <name evidence="4" type="ORF">HLB44_30310</name>
</gene>
<name>A0ABX2ERR4_9BURK</name>
<keyword evidence="4" id="KW-0503">Monooxygenase</keyword>
<dbReference type="Gene3D" id="3.20.20.70">
    <property type="entry name" value="Aldolase class I"/>
    <property type="match status" value="1"/>
</dbReference>
<dbReference type="PANTHER" id="PTHR32332">
    <property type="entry name" value="2-NITROPROPANE DIOXYGENASE"/>
    <property type="match status" value="1"/>
</dbReference>
<evidence type="ECO:0000256" key="3">
    <source>
        <dbReference type="ARBA" id="ARBA00023002"/>
    </source>
</evidence>
<organism evidence="4 5">
    <name type="scientific">Pseudaquabacterium terrae</name>
    <dbReference type="NCBI Taxonomy" id="2732868"/>
    <lineage>
        <taxon>Bacteria</taxon>
        <taxon>Pseudomonadati</taxon>
        <taxon>Pseudomonadota</taxon>
        <taxon>Betaproteobacteria</taxon>
        <taxon>Burkholderiales</taxon>
        <taxon>Sphaerotilaceae</taxon>
        <taxon>Pseudaquabacterium</taxon>
    </lineage>
</organism>
<dbReference type="GO" id="GO:0004497">
    <property type="term" value="F:monooxygenase activity"/>
    <property type="evidence" value="ECO:0007669"/>
    <property type="project" value="UniProtKB-KW"/>
</dbReference>
<dbReference type="CDD" id="cd04730">
    <property type="entry name" value="NPD_like"/>
    <property type="match status" value="1"/>
</dbReference>
<sequence>MITTALTKMFRLEHPIVLAPMGGVSGGRLAAAVSNAGGLGLVGGGYGDPAWLRTELSRVKGETSRPWGVGLITWSVDTGLVESVLGHRPHAVMLSFGDPRPHGAVIKAAGCKLICQVQDLAGAQLAVEAGADIIVAQGTEAGGHGGGRSTLPLVPAVADVVAPIPVVAAGGIADGRGLAAALMLGAHGALIGTRFYASDEALGHGLAKRCIVAAHGEQTARTTVFDTVRDMAWPAPYTGRGLRNRFMERWHGRERELSAALDAERGPYQAATREGDLDTAVVWAGEAVDLIVSVESAATLVRRIGAQAERQLTMGANLAQGRSGGSTRECDT</sequence>
<evidence type="ECO:0000256" key="1">
    <source>
        <dbReference type="ARBA" id="ARBA00022630"/>
    </source>
</evidence>
<dbReference type="SUPFAM" id="SSF51412">
    <property type="entry name" value="Inosine monophosphate dehydrogenase (IMPDH)"/>
    <property type="match status" value="1"/>
</dbReference>
<keyword evidence="3" id="KW-0560">Oxidoreductase</keyword>
<protein>
    <submittedName>
        <fullName evidence="4">Nitronate monooxygenase</fullName>
    </submittedName>
</protein>
<keyword evidence="1" id="KW-0285">Flavoprotein</keyword>
<proteinExistence type="predicted"/>
<dbReference type="InterPro" id="IPR013785">
    <property type="entry name" value="Aldolase_TIM"/>
</dbReference>
<accession>A0ABX2ERR4</accession>
<dbReference type="Pfam" id="PF03060">
    <property type="entry name" value="NMO"/>
    <property type="match status" value="2"/>
</dbReference>
<dbReference type="EMBL" id="JABRWJ010000011">
    <property type="protein sequence ID" value="NRF71293.1"/>
    <property type="molecule type" value="Genomic_DNA"/>
</dbReference>
<dbReference type="PANTHER" id="PTHR32332:SF31">
    <property type="entry name" value="2-NITROPROPANE DIOXYGENASE FAMILY, PUTATIVE (AFU_ORTHOLOGUE AFUA_2G09850)-RELATED"/>
    <property type="match status" value="1"/>
</dbReference>
<evidence type="ECO:0000313" key="4">
    <source>
        <dbReference type="EMBL" id="NRF71293.1"/>
    </source>
</evidence>
<keyword evidence="5" id="KW-1185">Reference proteome</keyword>
<evidence type="ECO:0000256" key="2">
    <source>
        <dbReference type="ARBA" id="ARBA00022643"/>
    </source>
</evidence>
<comment type="caution">
    <text evidence="4">The sequence shown here is derived from an EMBL/GenBank/DDBJ whole genome shotgun (WGS) entry which is preliminary data.</text>
</comment>
<dbReference type="InterPro" id="IPR004136">
    <property type="entry name" value="NMO"/>
</dbReference>